<protein>
    <submittedName>
        <fullName evidence="1">Uncharacterized protein</fullName>
    </submittedName>
</protein>
<dbReference type="AlphaFoldDB" id="A0A0T7G0M1"/>
<name>A0A0T7G0M1_NEOGA</name>
<reference evidence="1 2" key="1">
    <citation type="submission" date="2014-08" db="EMBL/GenBank/DDBJ databases">
        <authorList>
            <person name="Chen Y.-H."/>
        </authorList>
    </citation>
    <scope>NUCLEOTIDE SEQUENCE [LARGE SCALE GENOMIC DNA]</scope>
</reference>
<organism evidence="1 2">
    <name type="scientific">Neorhizobium galegae bv. officinalis</name>
    <dbReference type="NCBI Taxonomy" id="323656"/>
    <lineage>
        <taxon>Bacteria</taxon>
        <taxon>Pseudomonadati</taxon>
        <taxon>Pseudomonadota</taxon>
        <taxon>Alphaproteobacteria</taxon>
        <taxon>Hyphomicrobiales</taxon>
        <taxon>Rhizobiaceae</taxon>
        <taxon>Rhizobium/Agrobacterium group</taxon>
        <taxon>Neorhizobium</taxon>
    </lineage>
</organism>
<accession>A0A0T7G0M1</accession>
<dbReference type="Proteomes" id="UP000046176">
    <property type="component" value="Unassembled WGS sequence"/>
</dbReference>
<evidence type="ECO:0000313" key="1">
    <source>
        <dbReference type="EMBL" id="CDZ40855.1"/>
    </source>
</evidence>
<dbReference type="EMBL" id="CCRH01000025">
    <property type="protein sequence ID" value="CDZ40855.1"/>
    <property type="molecule type" value="Genomic_DNA"/>
</dbReference>
<evidence type="ECO:0000313" key="2">
    <source>
        <dbReference type="Proteomes" id="UP000046176"/>
    </source>
</evidence>
<gene>
    <name evidence="1" type="ORF">NGAL_HAMBI1145_55950</name>
</gene>
<proteinExistence type="predicted"/>
<sequence length="81" mass="9115">MTDDEMTIAEVLKDPLIRQMMRAGRVSLREMKELLREAALGTPLALSEERRGDMHYLVRPAILEPKLPSISSAAPADRQRA</sequence>
<dbReference type="RefSeq" id="WP_046669389.1">
    <property type="nucleotide sequence ID" value="NZ_CCRH01000025.1"/>
</dbReference>
<dbReference type="OrthoDB" id="7365361at2"/>